<comment type="cofactor">
    <cofactor evidence="1">
        <name>Mg(2+)</name>
        <dbReference type="ChEBI" id="CHEBI:18420"/>
    </cofactor>
</comment>
<accession>X1ES17</accession>
<dbReference type="PROSITE" id="PS51462">
    <property type="entry name" value="NUDIX"/>
    <property type="match status" value="1"/>
</dbReference>
<dbReference type="GO" id="GO:0005829">
    <property type="term" value="C:cytosol"/>
    <property type="evidence" value="ECO:0007669"/>
    <property type="project" value="TreeGrafter"/>
</dbReference>
<dbReference type="SUPFAM" id="SSF55811">
    <property type="entry name" value="Nudix"/>
    <property type="match status" value="1"/>
</dbReference>
<evidence type="ECO:0000256" key="1">
    <source>
        <dbReference type="ARBA" id="ARBA00001946"/>
    </source>
</evidence>
<dbReference type="GO" id="GO:0016787">
    <property type="term" value="F:hydrolase activity"/>
    <property type="evidence" value="ECO:0007669"/>
    <property type="project" value="UniProtKB-KW"/>
</dbReference>
<evidence type="ECO:0000313" key="4">
    <source>
        <dbReference type="EMBL" id="GAH23095.1"/>
    </source>
</evidence>
<dbReference type="AlphaFoldDB" id="X1ES17"/>
<comment type="caution">
    <text evidence="4">The sequence shown here is derived from an EMBL/GenBank/DDBJ whole genome shotgun (WGS) entry which is preliminary data.</text>
</comment>
<protein>
    <recommendedName>
        <fullName evidence="3">Nudix hydrolase domain-containing protein</fullName>
    </recommendedName>
</protein>
<proteinExistence type="predicted"/>
<name>X1ES17_9ZZZZ</name>
<dbReference type="Gene3D" id="3.90.79.10">
    <property type="entry name" value="Nucleoside Triphosphate Pyrophosphohydrolase"/>
    <property type="match status" value="1"/>
</dbReference>
<keyword evidence="2" id="KW-0378">Hydrolase</keyword>
<dbReference type="InterPro" id="IPR015797">
    <property type="entry name" value="NUDIX_hydrolase-like_dom_sf"/>
</dbReference>
<dbReference type="PANTHER" id="PTHR11839">
    <property type="entry name" value="UDP/ADP-SUGAR PYROPHOSPHATASE"/>
    <property type="match status" value="1"/>
</dbReference>
<dbReference type="CDD" id="cd03424">
    <property type="entry name" value="NUDIX_ADPRase_Nudt5_UGPPase_Nudt14"/>
    <property type="match status" value="1"/>
</dbReference>
<sequence>MINKKMGNKEFNFEERLIKSKEVFRGKLLKLTVSEVKLPDKNVTEREVVSHPGAVAIVPMTSHNEVVMVRQYRFAVGKHTLELPAGTLEEGEKPIICAKRELEEEIQVRANKWKKLISIYPSPGYCNEIIHIYLAKELEDLSKAGNKGENFKDVQNNIKNIRKSQVKVKKSEKDEFINRVIIPLKEVKDKILNGEIMDAKTIVGITI</sequence>
<dbReference type="GO" id="GO:0019693">
    <property type="term" value="P:ribose phosphate metabolic process"/>
    <property type="evidence" value="ECO:0007669"/>
    <property type="project" value="TreeGrafter"/>
</dbReference>
<dbReference type="EMBL" id="BARU01002001">
    <property type="protein sequence ID" value="GAH23095.1"/>
    <property type="molecule type" value="Genomic_DNA"/>
</dbReference>
<reference evidence="4" key="1">
    <citation type="journal article" date="2014" name="Front. Microbiol.">
        <title>High frequency of phylogenetically diverse reductive dehalogenase-homologous genes in deep subseafloor sedimentary metagenomes.</title>
        <authorList>
            <person name="Kawai M."/>
            <person name="Futagami T."/>
            <person name="Toyoda A."/>
            <person name="Takaki Y."/>
            <person name="Nishi S."/>
            <person name="Hori S."/>
            <person name="Arai W."/>
            <person name="Tsubouchi T."/>
            <person name="Morono Y."/>
            <person name="Uchiyama I."/>
            <person name="Ito T."/>
            <person name="Fujiyama A."/>
            <person name="Inagaki F."/>
            <person name="Takami H."/>
        </authorList>
    </citation>
    <scope>NUCLEOTIDE SEQUENCE</scope>
    <source>
        <strain evidence="4">Expedition CK06-06</strain>
    </source>
</reference>
<dbReference type="GO" id="GO:0006753">
    <property type="term" value="P:nucleoside phosphate metabolic process"/>
    <property type="evidence" value="ECO:0007669"/>
    <property type="project" value="TreeGrafter"/>
</dbReference>
<dbReference type="InterPro" id="IPR000086">
    <property type="entry name" value="NUDIX_hydrolase_dom"/>
</dbReference>
<feature type="non-terminal residue" evidence="4">
    <location>
        <position position="207"/>
    </location>
</feature>
<feature type="domain" description="Nudix hydrolase" evidence="3">
    <location>
        <begin position="50"/>
        <end position="207"/>
    </location>
</feature>
<gene>
    <name evidence="4" type="ORF">S03H2_04917</name>
</gene>
<dbReference type="Pfam" id="PF00293">
    <property type="entry name" value="NUDIX"/>
    <property type="match status" value="1"/>
</dbReference>
<organism evidence="4">
    <name type="scientific">marine sediment metagenome</name>
    <dbReference type="NCBI Taxonomy" id="412755"/>
    <lineage>
        <taxon>unclassified sequences</taxon>
        <taxon>metagenomes</taxon>
        <taxon>ecological metagenomes</taxon>
    </lineage>
</organism>
<evidence type="ECO:0000259" key="3">
    <source>
        <dbReference type="PROSITE" id="PS51462"/>
    </source>
</evidence>
<evidence type="ECO:0000256" key="2">
    <source>
        <dbReference type="ARBA" id="ARBA00022801"/>
    </source>
</evidence>
<dbReference type="PANTHER" id="PTHR11839:SF18">
    <property type="entry name" value="NUDIX HYDROLASE DOMAIN-CONTAINING PROTEIN"/>
    <property type="match status" value="1"/>
</dbReference>